<dbReference type="SUPFAM" id="SSF103481">
    <property type="entry name" value="Multidrug resistance efflux transporter EmrE"/>
    <property type="match status" value="2"/>
</dbReference>
<organism evidence="9 10">
    <name type="scientific">Gemella morbillorum</name>
    <dbReference type="NCBI Taxonomy" id="29391"/>
    <lineage>
        <taxon>Bacteria</taxon>
        <taxon>Bacillati</taxon>
        <taxon>Bacillota</taxon>
        <taxon>Bacilli</taxon>
        <taxon>Bacillales</taxon>
        <taxon>Gemellaceae</taxon>
        <taxon>Gemella</taxon>
    </lineage>
</organism>
<keyword evidence="5 7" id="KW-1133">Transmembrane helix</keyword>
<gene>
    <name evidence="9" type="ORF">FOC49_03835</name>
</gene>
<evidence type="ECO:0000313" key="10">
    <source>
        <dbReference type="Proteomes" id="UP000425411"/>
    </source>
</evidence>
<evidence type="ECO:0000259" key="8">
    <source>
        <dbReference type="Pfam" id="PF00892"/>
    </source>
</evidence>
<accession>A0AAP9HDQ1</accession>
<evidence type="ECO:0000313" key="9">
    <source>
        <dbReference type="EMBL" id="QGS09061.1"/>
    </source>
</evidence>
<dbReference type="EMBL" id="CP046314">
    <property type="protein sequence ID" value="QGS09061.1"/>
    <property type="molecule type" value="Genomic_DNA"/>
</dbReference>
<comment type="subcellular location">
    <subcellularLocation>
        <location evidence="1">Cell membrane</location>
        <topology evidence="1">Multi-pass membrane protein</topology>
    </subcellularLocation>
</comment>
<keyword evidence="10" id="KW-1185">Reference proteome</keyword>
<feature type="transmembrane region" description="Helical" evidence="7">
    <location>
        <begin position="130"/>
        <end position="146"/>
    </location>
</feature>
<feature type="transmembrane region" description="Helical" evidence="7">
    <location>
        <begin position="216"/>
        <end position="237"/>
    </location>
</feature>
<evidence type="ECO:0000256" key="5">
    <source>
        <dbReference type="ARBA" id="ARBA00022989"/>
    </source>
</evidence>
<evidence type="ECO:0000256" key="3">
    <source>
        <dbReference type="ARBA" id="ARBA00022475"/>
    </source>
</evidence>
<sequence length="301" mass="32647">MRRFISELILIGVVIIWGLAFIWQNIASKVLGPLTVVGLRSLIAVIFITLVAILVPTLYKSQEPKWIGQISSSKKLWLGIMCGVVLFLAMYIQQIGIGMTTAGKAGFITVLYICIVPFIGVFLGNKLNKFFIIGLILAVIGFYLLSVKEEFTLELGDVIVFISAIFFGVHIIVIDYSALRVNSMFLSIIQLVVVAIFSLGLAMIKETIILADILSVAAPLLALGILSSGLGYTGQIIAQREIPPHTTSLIMSLESVVAAIGGVLILNEHIGLREGIGMAIVLVGIIISQLREKKSPKLEQK</sequence>
<feature type="domain" description="EamA" evidence="8">
    <location>
        <begin position="155"/>
        <end position="287"/>
    </location>
</feature>
<evidence type="ECO:0000256" key="4">
    <source>
        <dbReference type="ARBA" id="ARBA00022692"/>
    </source>
</evidence>
<evidence type="ECO:0000256" key="6">
    <source>
        <dbReference type="ARBA" id="ARBA00023136"/>
    </source>
</evidence>
<dbReference type="RefSeq" id="WP_004633888.1">
    <property type="nucleotide sequence ID" value="NZ_CP046314.1"/>
</dbReference>
<feature type="transmembrane region" description="Helical" evidence="7">
    <location>
        <begin position="105"/>
        <end position="123"/>
    </location>
</feature>
<dbReference type="GO" id="GO:0005886">
    <property type="term" value="C:plasma membrane"/>
    <property type="evidence" value="ECO:0007669"/>
    <property type="project" value="UniProtKB-SubCell"/>
</dbReference>
<feature type="transmembrane region" description="Helical" evidence="7">
    <location>
        <begin position="185"/>
        <end position="204"/>
    </location>
</feature>
<name>A0AAP9HDQ1_9BACL</name>
<dbReference type="Pfam" id="PF00892">
    <property type="entry name" value="EamA"/>
    <property type="match status" value="2"/>
</dbReference>
<evidence type="ECO:0000256" key="2">
    <source>
        <dbReference type="ARBA" id="ARBA00007362"/>
    </source>
</evidence>
<feature type="transmembrane region" description="Helical" evidence="7">
    <location>
        <begin position="76"/>
        <end position="93"/>
    </location>
</feature>
<reference evidence="9 10" key="1">
    <citation type="submission" date="2019-11" db="EMBL/GenBank/DDBJ databases">
        <title>FDA dAtabase for Regulatory Grade micrObial Sequences (FDA-ARGOS): Supporting development and validation of Infectious Disease Dx tests.</title>
        <authorList>
            <person name="Turner S."/>
            <person name="Byrd R."/>
            <person name="Tallon L."/>
            <person name="Sadzewicz L."/>
            <person name="Vavikolanu K."/>
            <person name="Mehta A."/>
            <person name="Aluvathingal J."/>
            <person name="Nadendla S."/>
            <person name="Myers T."/>
            <person name="Yan Y."/>
            <person name="Sichtig H."/>
        </authorList>
    </citation>
    <scope>NUCLEOTIDE SEQUENCE [LARGE SCALE GENOMIC DNA]</scope>
    <source>
        <strain evidence="9 10">FDAARGOS_741</strain>
    </source>
</reference>
<keyword evidence="3" id="KW-1003">Cell membrane</keyword>
<comment type="similarity">
    <text evidence="2">Belongs to the EamA transporter family.</text>
</comment>
<feature type="domain" description="EamA" evidence="8">
    <location>
        <begin position="7"/>
        <end position="146"/>
    </location>
</feature>
<dbReference type="Proteomes" id="UP000425411">
    <property type="component" value="Chromosome"/>
</dbReference>
<dbReference type="PANTHER" id="PTHR42920:SF5">
    <property type="entry name" value="EAMA DOMAIN-CONTAINING PROTEIN"/>
    <property type="match status" value="1"/>
</dbReference>
<protein>
    <submittedName>
        <fullName evidence="9">EamA family transporter</fullName>
    </submittedName>
</protein>
<proteinExistence type="inferred from homology"/>
<evidence type="ECO:0000256" key="1">
    <source>
        <dbReference type="ARBA" id="ARBA00004651"/>
    </source>
</evidence>
<feature type="transmembrane region" description="Helical" evidence="7">
    <location>
        <begin position="7"/>
        <end position="26"/>
    </location>
</feature>
<dbReference type="InterPro" id="IPR051258">
    <property type="entry name" value="Diverse_Substrate_Transporter"/>
</dbReference>
<evidence type="ECO:0000256" key="7">
    <source>
        <dbReference type="SAM" id="Phobius"/>
    </source>
</evidence>
<dbReference type="PANTHER" id="PTHR42920">
    <property type="entry name" value="OS03G0707200 PROTEIN-RELATED"/>
    <property type="match status" value="1"/>
</dbReference>
<feature type="transmembrane region" description="Helical" evidence="7">
    <location>
        <begin position="158"/>
        <end position="178"/>
    </location>
</feature>
<keyword evidence="6 7" id="KW-0472">Membrane</keyword>
<feature type="transmembrane region" description="Helical" evidence="7">
    <location>
        <begin position="32"/>
        <end position="55"/>
    </location>
</feature>
<dbReference type="InterPro" id="IPR000620">
    <property type="entry name" value="EamA_dom"/>
</dbReference>
<dbReference type="InterPro" id="IPR037185">
    <property type="entry name" value="EmrE-like"/>
</dbReference>
<keyword evidence="4 7" id="KW-0812">Transmembrane</keyword>
<dbReference type="AlphaFoldDB" id="A0AAP9HDQ1"/>